<gene>
    <name evidence="1" type="ORF">ABW01_16595</name>
</gene>
<organism evidence="1 2">
    <name type="scientific">Bacillus anthracis</name>
    <name type="common">anthrax bacterium</name>
    <dbReference type="NCBI Taxonomy" id="1392"/>
    <lineage>
        <taxon>Bacteria</taxon>
        <taxon>Bacillati</taxon>
        <taxon>Bacillota</taxon>
        <taxon>Bacilli</taxon>
        <taxon>Bacillales</taxon>
        <taxon>Bacillaceae</taxon>
        <taxon>Bacillus</taxon>
        <taxon>Bacillus cereus group</taxon>
    </lineage>
</organism>
<dbReference type="PATRIC" id="fig|1392.242.peg.1195"/>
<evidence type="ECO:0000313" key="2">
    <source>
        <dbReference type="Proteomes" id="UP000035904"/>
    </source>
</evidence>
<proteinExistence type="predicted"/>
<dbReference type="RefSeq" id="WP_047956867.1">
    <property type="nucleotide sequence ID" value="NZ_LDPG01000011.1"/>
</dbReference>
<accession>A0A0J1HUW8</accession>
<protein>
    <submittedName>
        <fullName evidence="1">Uncharacterized protein</fullName>
    </submittedName>
</protein>
<dbReference type="AlphaFoldDB" id="A0A0J1HUW8"/>
<reference evidence="1 2" key="1">
    <citation type="submission" date="2015-05" db="EMBL/GenBank/DDBJ databases">
        <title>Whole genome sequence and identification of bacterial endophytes from Costus igneus.</title>
        <authorList>
            <person name="Lee Y.P."/>
            <person name="Gan H.M."/>
            <person name="Eng W."/>
            <person name="Wheatley M.S."/>
            <person name="Caraballo A."/>
            <person name="Polter S."/>
            <person name="Savka M.A."/>
            <person name="Hudson A.O."/>
        </authorList>
    </citation>
    <scope>NUCLEOTIDE SEQUENCE [LARGE SCALE GENOMIC DNA]</scope>
    <source>
        <strain evidence="1 2">RIT375</strain>
    </source>
</reference>
<sequence>MRKLFNEKRILEKETEEGSLYFILPADAFQKYVRLWGYLIRPGEFHKPVKWVNTYKMHSLDSYVLLNEFNPNEYEYMIFEEFGLAKQLNQILASHGININNSFEEFLNIAEIPAAAVEEVRDCLIKNECMNVYPEDFPIVDGYEYAFAGEKKKFIVETEDHYDDVTLYDQTHYFSDHYIVESYKKTINGQHTYLYKTHYDEWYQLYSLDTSDKCWVFKEVLEEELDNLPLSSYEKMITEKREIPQEEINYQLNLKKLHDPNTECDFYYSDKMFALGFLNNGGRINVVNIDGELKRYSEMVFKGEQPFSKWDDLVYVGTAAQKEIQEDFLTEQEMMQFAVYMRNKREKSSLH</sequence>
<name>A0A0J1HUW8_BACAN</name>
<evidence type="ECO:0000313" key="1">
    <source>
        <dbReference type="EMBL" id="KLV17501.1"/>
    </source>
</evidence>
<comment type="caution">
    <text evidence="1">The sequence shown here is derived from an EMBL/GenBank/DDBJ whole genome shotgun (WGS) entry which is preliminary data.</text>
</comment>
<dbReference type="EMBL" id="LDPG01000011">
    <property type="protein sequence ID" value="KLV17501.1"/>
    <property type="molecule type" value="Genomic_DNA"/>
</dbReference>
<dbReference type="Proteomes" id="UP000035904">
    <property type="component" value="Unassembled WGS sequence"/>
</dbReference>